<organism evidence="1 2">
    <name type="scientific">Thalictrum thalictroides</name>
    <name type="common">Rue-anemone</name>
    <name type="synonym">Anemone thalictroides</name>
    <dbReference type="NCBI Taxonomy" id="46969"/>
    <lineage>
        <taxon>Eukaryota</taxon>
        <taxon>Viridiplantae</taxon>
        <taxon>Streptophyta</taxon>
        <taxon>Embryophyta</taxon>
        <taxon>Tracheophyta</taxon>
        <taxon>Spermatophyta</taxon>
        <taxon>Magnoliopsida</taxon>
        <taxon>Ranunculales</taxon>
        <taxon>Ranunculaceae</taxon>
        <taxon>Thalictroideae</taxon>
        <taxon>Thalictrum</taxon>
    </lineage>
</organism>
<evidence type="ECO:0000313" key="2">
    <source>
        <dbReference type="Proteomes" id="UP000554482"/>
    </source>
</evidence>
<feature type="non-terminal residue" evidence="1">
    <location>
        <position position="73"/>
    </location>
</feature>
<reference evidence="1 2" key="1">
    <citation type="submission" date="2020-06" db="EMBL/GenBank/DDBJ databases">
        <title>Transcriptomic and genomic resources for Thalictrum thalictroides and T. hernandezii: Facilitating candidate gene discovery in an emerging model plant lineage.</title>
        <authorList>
            <person name="Arias T."/>
            <person name="Riano-Pachon D.M."/>
            <person name="Di Stilio V.S."/>
        </authorList>
    </citation>
    <scope>NUCLEOTIDE SEQUENCE [LARGE SCALE GENOMIC DNA]</scope>
    <source>
        <strain evidence="2">cv. WT478/WT964</strain>
        <tissue evidence="1">Leaves</tissue>
    </source>
</reference>
<comment type="caution">
    <text evidence="1">The sequence shown here is derived from an EMBL/GenBank/DDBJ whole genome shotgun (WGS) entry which is preliminary data.</text>
</comment>
<dbReference type="OrthoDB" id="6643230at2759"/>
<evidence type="ECO:0000313" key="1">
    <source>
        <dbReference type="EMBL" id="KAF5182740.1"/>
    </source>
</evidence>
<name>A0A7J6VEV3_THATH</name>
<sequence length="73" mass="8779">MNLPIQIPLHRIQQRINKVELTQIDRFLNNEQKKRVARFYREEAAKRTRYNLEPGWTIPASIQLIKIHSTKPE</sequence>
<dbReference type="Proteomes" id="UP000554482">
    <property type="component" value="Unassembled WGS sequence"/>
</dbReference>
<dbReference type="EMBL" id="JABWDY010034338">
    <property type="protein sequence ID" value="KAF5182740.1"/>
    <property type="molecule type" value="Genomic_DNA"/>
</dbReference>
<protein>
    <submittedName>
        <fullName evidence="1">Uncharacterized protein</fullName>
    </submittedName>
</protein>
<keyword evidence="2" id="KW-1185">Reference proteome</keyword>
<dbReference type="AlphaFoldDB" id="A0A7J6VEV3"/>
<accession>A0A7J6VEV3</accession>
<gene>
    <name evidence="1" type="ORF">FRX31_027673</name>
</gene>
<proteinExistence type="predicted"/>